<dbReference type="InterPro" id="IPR018376">
    <property type="entry name" value="Enoyl-CoA_hyd/isom_CS"/>
</dbReference>
<dbReference type="Proteomes" id="UP000092498">
    <property type="component" value="Chromosome"/>
</dbReference>
<dbReference type="PANTHER" id="PTHR23309">
    <property type="entry name" value="3-HYDROXYACYL-COA DEHYROGENASE"/>
    <property type="match status" value="1"/>
</dbReference>
<dbReference type="InterPro" id="IPR001753">
    <property type="entry name" value="Enoyl-CoA_hydra/iso"/>
</dbReference>
<dbReference type="KEGG" id="cbot:ATE48_12755"/>
<evidence type="ECO:0000313" key="5">
    <source>
        <dbReference type="EMBL" id="ANP46723.1"/>
    </source>
</evidence>
<dbReference type="GO" id="GO:0003857">
    <property type="term" value="F:(3S)-3-hydroxyacyl-CoA dehydrogenase (NAD+) activity"/>
    <property type="evidence" value="ECO:0007669"/>
    <property type="project" value="TreeGrafter"/>
</dbReference>
<evidence type="ECO:0000256" key="1">
    <source>
        <dbReference type="ARBA" id="ARBA00023235"/>
    </source>
</evidence>
<reference evidence="5 6" key="1">
    <citation type="submission" date="2015-11" db="EMBL/GenBank/DDBJ databases">
        <title>Whole-Genome Sequence of Candidatus Oderbacter manganicum from the National Park Lower Oder Valley, Germany.</title>
        <authorList>
            <person name="Braun B."/>
            <person name="Liere K."/>
            <person name="Szewzyk U."/>
        </authorList>
    </citation>
    <scope>NUCLEOTIDE SEQUENCE [LARGE SCALE GENOMIC DNA]</scope>
    <source>
        <strain evidence="5 6">OTSz_A_272</strain>
    </source>
</reference>
<name>A0A1B1AJJ3_9PROT</name>
<dbReference type="STRING" id="1759059.ATE48_12755"/>
<dbReference type="PROSITE" id="PS00166">
    <property type="entry name" value="ENOYL_COA_HYDRATASE"/>
    <property type="match status" value="1"/>
</dbReference>
<keyword evidence="2" id="KW-0456">Lyase</keyword>
<dbReference type="GO" id="GO:0006635">
    <property type="term" value="P:fatty acid beta-oxidation"/>
    <property type="evidence" value="ECO:0007669"/>
    <property type="project" value="TreeGrafter"/>
</dbReference>
<organism evidence="5 6">
    <name type="scientific">Candidatus Viadribacter manganicus</name>
    <dbReference type="NCBI Taxonomy" id="1759059"/>
    <lineage>
        <taxon>Bacteria</taxon>
        <taxon>Pseudomonadati</taxon>
        <taxon>Pseudomonadota</taxon>
        <taxon>Alphaproteobacteria</taxon>
        <taxon>Hyphomonadales</taxon>
        <taxon>Hyphomonadaceae</taxon>
        <taxon>Candidatus Viadribacter</taxon>
    </lineage>
</organism>
<dbReference type="GO" id="GO:0016829">
    <property type="term" value="F:lyase activity"/>
    <property type="evidence" value="ECO:0007669"/>
    <property type="project" value="UniProtKB-KW"/>
</dbReference>
<keyword evidence="6" id="KW-1185">Reference proteome</keyword>
<gene>
    <name evidence="5" type="ORF">ATE48_12755</name>
</gene>
<evidence type="ECO:0000256" key="4">
    <source>
        <dbReference type="RuleBase" id="RU003707"/>
    </source>
</evidence>
<comment type="similarity">
    <text evidence="4">Belongs to the enoyl-CoA hydratase/isomerase family.</text>
</comment>
<dbReference type="EMBL" id="CP013244">
    <property type="protein sequence ID" value="ANP46723.1"/>
    <property type="molecule type" value="Genomic_DNA"/>
</dbReference>
<protein>
    <recommendedName>
        <fullName evidence="7">3-hydroxyacyl-CoA dehydrogenase</fullName>
    </recommendedName>
</protein>
<keyword evidence="3" id="KW-0511">Multifunctional enzyme</keyword>
<dbReference type="Pfam" id="PF00378">
    <property type="entry name" value="ECH_1"/>
    <property type="match status" value="1"/>
</dbReference>
<dbReference type="AlphaFoldDB" id="A0A1B1AJJ3"/>
<evidence type="ECO:0008006" key="7">
    <source>
        <dbReference type="Google" id="ProtNLM"/>
    </source>
</evidence>
<dbReference type="CDD" id="cd06558">
    <property type="entry name" value="crotonase-like"/>
    <property type="match status" value="1"/>
</dbReference>
<dbReference type="InterPro" id="IPR029045">
    <property type="entry name" value="ClpP/crotonase-like_dom_sf"/>
</dbReference>
<dbReference type="SUPFAM" id="SSF52096">
    <property type="entry name" value="ClpP/crotonase"/>
    <property type="match status" value="1"/>
</dbReference>
<dbReference type="GO" id="GO:0016853">
    <property type="term" value="F:isomerase activity"/>
    <property type="evidence" value="ECO:0007669"/>
    <property type="project" value="UniProtKB-KW"/>
</dbReference>
<dbReference type="OrthoDB" id="5730382at2"/>
<proteinExistence type="inferred from homology"/>
<dbReference type="PANTHER" id="PTHR23309:SF49">
    <property type="entry name" value="PEROXISOMAL BIFUNCTIONAL ENZYME"/>
    <property type="match status" value="1"/>
</dbReference>
<keyword evidence="1" id="KW-0413">Isomerase</keyword>
<sequence length="448" mass="47502">MTNRSGDAIDFCMDRPAANLISTTRRGNILVLAVNNPPVNALGLQLRRALVDALRSVANAPVQAILLTGDKGRFVSGADIAELDQPVAAPDLLDIEQLIATVRAPVIADLQGQVLGGGLLLALMCDARVANPSARLGYPEIQLGLIPTFGGTQITPRLCGPKFAAELMASGTPIDTPTALAHGLIDAIEDNAERWVKKRSAHLAKRRALHLRWRDDGARDKVAAYQAGLAVAQPGFDAPLAALDAMRAGFDASLSEALKIEHTLFETLRQSVQSQTLRELFFAERAAARAPIGGDTPVTVLTPGLLSTFGCIELVCGAGDRSLGDVVAAARAQGERCLLSSRISVAGVMHDAMRAEIDRHSSLLGPARLTTVLRAEGFSRGVAAYWTGVETDEVEPASEHFGAIADALTECGYSLLQQGSAFSVAHLRAICASALGWPRFRSNLFPRL</sequence>
<evidence type="ECO:0000256" key="3">
    <source>
        <dbReference type="ARBA" id="ARBA00023268"/>
    </source>
</evidence>
<dbReference type="Gene3D" id="3.90.226.10">
    <property type="entry name" value="2-enoyl-CoA Hydratase, Chain A, domain 1"/>
    <property type="match status" value="1"/>
</dbReference>
<evidence type="ECO:0000313" key="6">
    <source>
        <dbReference type="Proteomes" id="UP000092498"/>
    </source>
</evidence>
<evidence type="ECO:0000256" key="2">
    <source>
        <dbReference type="ARBA" id="ARBA00023239"/>
    </source>
</evidence>
<accession>A0A1B1AJJ3</accession>
<dbReference type="InParanoid" id="A0A1B1AJJ3"/>